<name>A0ABQ7VBF0_SOLTU</name>
<gene>
    <name evidence="2" type="ORF">KY290_017384</name>
</gene>
<sequence>MEAGEMFALGFDVVCDVLDALIHTWADLVIPDMTDFDIILGMILLSLYYVVLTCNAKSVFLEIPSRERLEWEGVYKHKPTKVHIREVDVAPPSIESIHVVFEFKEVFPTDFPSMPPDRDIYFCIDLKRGTRPIFIPPYRMVLAELRELKAQIQELLDKGFIRPSASPWGAPVLFVKEEGW</sequence>
<organism evidence="2 3">
    <name type="scientific">Solanum tuberosum</name>
    <name type="common">Potato</name>
    <dbReference type="NCBI Taxonomy" id="4113"/>
    <lineage>
        <taxon>Eukaryota</taxon>
        <taxon>Viridiplantae</taxon>
        <taxon>Streptophyta</taxon>
        <taxon>Embryophyta</taxon>
        <taxon>Tracheophyta</taxon>
        <taxon>Spermatophyta</taxon>
        <taxon>Magnoliopsida</taxon>
        <taxon>eudicotyledons</taxon>
        <taxon>Gunneridae</taxon>
        <taxon>Pentapetalae</taxon>
        <taxon>asterids</taxon>
        <taxon>lamiids</taxon>
        <taxon>Solanales</taxon>
        <taxon>Solanaceae</taxon>
        <taxon>Solanoideae</taxon>
        <taxon>Solaneae</taxon>
        <taxon>Solanum</taxon>
    </lineage>
</organism>
<comment type="caution">
    <text evidence="2">The sequence shown here is derived from an EMBL/GenBank/DDBJ whole genome shotgun (WGS) entry which is preliminary data.</text>
</comment>
<keyword evidence="1" id="KW-1133">Transmembrane helix</keyword>
<proteinExistence type="predicted"/>
<evidence type="ECO:0000256" key="1">
    <source>
        <dbReference type="SAM" id="Phobius"/>
    </source>
</evidence>
<protein>
    <submittedName>
        <fullName evidence="2">Uncharacterized protein</fullName>
    </submittedName>
</protein>
<accession>A0ABQ7VBF0</accession>
<dbReference type="SUPFAM" id="SSF56672">
    <property type="entry name" value="DNA/RNA polymerases"/>
    <property type="match status" value="1"/>
</dbReference>
<dbReference type="PANTHER" id="PTHR15503:SF45">
    <property type="entry name" value="RNA-DIRECTED DNA POLYMERASE HOMOLOG"/>
    <property type="match status" value="1"/>
</dbReference>
<evidence type="ECO:0000313" key="2">
    <source>
        <dbReference type="EMBL" id="KAH0761311.1"/>
    </source>
</evidence>
<dbReference type="Pfam" id="PF08284">
    <property type="entry name" value="RVP_2"/>
    <property type="match status" value="1"/>
</dbReference>
<reference evidence="2 3" key="1">
    <citation type="journal article" date="2021" name="bioRxiv">
        <title>Chromosome-scale and haplotype-resolved genome assembly of a tetraploid potato cultivar.</title>
        <authorList>
            <person name="Sun H."/>
            <person name="Jiao W.-B."/>
            <person name="Krause K."/>
            <person name="Campoy J.A."/>
            <person name="Goel M."/>
            <person name="Folz-Donahue K."/>
            <person name="Kukat C."/>
            <person name="Huettel B."/>
            <person name="Schneeberger K."/>
        </authorList>
    </citation>
    <scope>NUCLEOTIDE SEQUENCE [LARGE SCALE GENOMIC DNA]</scope>
    <source>
        <strain evidence="2">SolTubOtavaFocal</strain>
        <tissue evidence="2">Leaves</tissue>
    </source>
</reference>
<keyword evidence="1" id="KW-0812">Transmembrane</keyword>
<dbReference type="Gene3D" id="3.10.10.10">
    <property type="entry name" value="HIV Type 1 Reverse Transcriptase, subunit A, domain 1"/>
    <property type="match status" value="1"/>
</dbReference>
<dbReference type="InterPro" id="IPR043502">
    <property type="entry name" value="DNA/RNA_pol_sf"/>
</dbReference>
<keyword evidence="3" id="KW-1185">Reference proteome</keyword>
<dbReference type="PANTHER" id="PTHR15503">
    <property type="entry name" value="LDOC1 RELATED"/>
    <property type="match status" value="1"/>
</dbReference>
<dbReference type="InterPro" id="IPR032567">
    <property type="entry name" value="RTL1-rel"/>
</dbReference>
<feature type="transmembrane region" description="Helical" evidence="1">
    <location>
        <begin position="38"/>
        <end position="60"/>
    </location>
</feature>
<evidence type="ECO:0000313" key="3">
    <source>
        <dbReference type="Proteomes" id="UP000826656"/>
    </source>
</evidence>
<dbReference type="EMBL" id="JAIVGD010000013">
    <property type="protein sequence ID" value="KAH0761311.1"/>
    <property type="molecule type" value="Genomic_DNA"/>
</dbReference>
<dbReference type="Proteomes" id="UP000826656">
    <property type="component" value="Unassembled WGS sequence"/>
</dbReference>
<keyword evidence="1" id="KW-0472">Membrane</keyword>